<dbReference type="AlphaFoldDB" id="A0A922L534"/>
<keyword evidence="2" id="KW-0812">Transmembrane</keyword>
<gene>
    <name evidence="4" type="ORF">DERF_011758</name>
</gene>
<name>A0A922L534_DERFA</name>
<feature type="compositionally biased region" description="Acidic residues" evidence="1">
    <location>
        <begin position="363"/>
        <end position="382"/>
    </location>
</feature>
<reference evidence="4" key="1">
    <citation type="submission" date="2013-05" db="EMBL/GenBank/DDBJ databases">
        <authorList>
            <person name="Yim A.K.Y."/>
            <person name="Chan T.F."/>
            <person name="Ji K.M."/>
            <person name="Liu X.Y."/>
            <person name="Zhou J.W."/>
            <person name="Li R.Q."/>
            <person name="Yang K.Y."/>
            <person name="Li J."/>
            <person name="Li M."/>
            <person name="Law P.T.W."/>
            <person name="Wu Y.L."/>
            <person name="Cai Z.L."/>
            <person name="Qin H."/>
            <person name="Bao Y."/>
            <person name="Leung R.K.K."/>
            <person name="Ng P.K.S."/>
            <person name="Zou J."/>
            <person name="Zhong X.J."/>
            <person name="Ran P.X."/>
            <person name="Zhong N.S."/>
            <person name="Liu Z.G."/>
            <person name="Tsui S.K.W."/>
        </authorList>
    </citation>
    <scope>NUCLEOTIDE SEQUENCE</scope>
    <source>
        <strain evidence="4">Derf</strain>
        <tissue evidence="4">Whole organism</tissue>
    </source>
</reference>
<feature type="transmembrane region" description="Helical" evidence="2">
    <location>
        <begin position="300"/>
        <end position="324"/>
    </location>
</feature>
<feature type="compositionally biased region" description="Basic and acidic residues" evidence="1">
    <location>
        <begin position="402"/>
        <end position="412"/>
    </location>
</feature>
<evidence type="ECO:0000256" key="1">
    <source>
        <dbReference type="SAM" id="MobiDB-lite"/>
    </source>
</evidence>
<protein>
    <submittedName>
        <fullName evidence="4">Uncharacterized protein</fullName>
    </submittedName>
</protein>
<dbReference type="Proteomes" id="UP000790347">
    <property type="component" value="Unassembled WGS sequence"/>
</dbReference>
<evidence type="ECO:0000256" key="2">
    <source>
        <dbReference type="SAM" id="Phobius"/>
    </source>
</evidence>
<keyword evidence="5" id="KW-1185">Reference proteome</keyword>
<dbReference type="GO" id="GO:0005892">
    <property type="term" value="C:acetylcholine-gated channel complex"/>
    <property type="evidence" value="ECO:0007669"/>
    <property type="project" value="InterPro"/>
</dbReference>
<accession>A0A922L534</accession>
<feature type="chain" id="PRO_5037563848" evidence="3">
    <location>
        <begin position="27"/>
        <end position="424"/>
    </location>
</feature>
<dbReference type="PANTHER" id="PTHR33748">
    <property type="entry name" value="PROTEIN CBG04600"/>
    <property type="match status" value="1"/>
</dbReference>
<reference evidence="4" key="2">
    <citation type="journal article" date="2022" name="Res Sq">
        <title>Comparative Genomics Reveals Insights into the Divergent Evolution of Astigmatic Mites and Household Pest Adaptations.</title>
        <authorList>
            <person name="Xiong Q."/>
            <person name="Wan A.T.-Y."/>
            <person name="Liu X.-Y."/>
            <person name="Fung C.S.-H."/>
            <person name="Xiao X."/>
            <person name="Malainual N."/>
            <person name="Hou J."/>
            <person name="Wang L."/>
            <person name="Wang M."/>
            <person name="Yang K."/>
            <person name="Cui Y."/>
            <person name="Leung E."/>
            <person name="Nong W."/>
            <person name="Shin S.-K."/>
            <person name="Au S."/>
            <person name="Jeong K.Y."/>
            <person name="Chew F.T."/>
            <person name="Hui J."/>
            <person name="Leung T.F."/>
            <person name="Tungtrongchitr A."/>
            <person name="Zhong N."/>
            <person name="Liu Z."/>
            <person name="Tsui S."/>
        </authorList>
    </citation>
    <scope>NUCLEOTIDE SEQUENCE</scope>
    <source>
        <strain evidence="4">Derf</strain>
        <tissue evidence="4">Whole organism</tissue>
    </source>
</reference>
<dbReference type="Pfam" id="PF17175">
    <property type="entry name" value="MOLO1"/>
    <property type="match status" value="1"/>
</dbReference>
<proteinExistence type="predicted"/>
<dbReference type="PANTHER" id="PTHR33748:SF5">
    <property type="entry name" value="GROUND-LIKE DOMAIN-CONTAINING PROTEIN"/>
    <property type="match status" value="1"/>
</dbReference>
<evidence type="ECO:0000256" key="3">
    <source>
        <dbReference type="SAM" id="SignalP"/>
    </source>
</evidence>
<dbReference type="InterPro" id="IPR033438">
    <property type="entry name" value="MOLO1"/>
</dbReference>
<evidence type="ECO:0000313" key="5">
    <source>
        <dbReference type="Proteomes" id="UP000790347"/>
    </source>
</evidence>
<evidence type="ECO:0000313" key="4">
    <source>
        <dbReference type="EMBL" id="KAH9507054.1"/>
    </source>
</evidence>
<feature type="compositionally biased region" description="Polar residues" evidence="1">
    <location>
        <begin position="413"/>
        <end position="424"/>
    </location>
</feature>
<dbReference type="Gene3D" id="3.10.310.50">
    <property type="match status" value="1"/>
</dbReference>
<dbReference type="EMBL" id="ASGP02000005">
    <property type="protein sequence ID" value="KAH9507054.1"/>
    <property type="molecule type" value="Genomic_DNA"/>
</dbReference>
<keyword evidence="2" id="KW-1133">Transmembrane helix</keyword>
<organism evidence="4 5">
    <name type="scientific">Dermatophagoides farinae</name>
    <name type="common">American house dust mite</name>
    <dbReference type="NCBI Taxonomy" id="6954"/>
    <lineage>
        <taxon>Eukaryota</taxon>
        <taxon>Metazoa</taxon>
        <taxon>Ecdysozoa</taxon>
        <taxon>Arthropoda</taxon>
        <taxon>Chelicerata</taxon>
        <taxon>Arachnida</taxon>
        <taxon>Acari</taxon>
        <taxon>Acariformes</taxon>
        <taxon>Sarcoptiformes</taxon>
        <taxon>Astigmata</taxon>
        <taxon>Psoroptidia</taxon>
        <taxon>Analgoidea</taxon>
        <taxon>Pyroglyphidae</taxon>
        <taxon>Dermatophagoidinae</taxon>
        <taxon>Dermatophagoides</taxon>
    </lineage>
</organism>
<keyword evidence="3" id="KW-0732">Signal</keyword>
<keyword evidence="2" id="KW-0472">Membrane</keyword>
<feature type="region of interest" description="Disordered" evidence="1">
    <location>
        <begin position="331"/>
        <end position="424"/>
    </location>
</feature>
<feature type="signal peptide" evidence="3">
    <location>
        <begin position="1"/>
        <end position="26"/>
    </location>
</feature>
<sequence length="424" mass="46920">MHSSTINISVLSLVILLSLMINRCLSDELSAPIIITSSSSSPPSSSSSHSLSYPVGFYWSQEKYPNPLEDPYGCRQPKSSLLCDPDQILDPIEANEIRDLLEKYQNSNKCFCHQCPSGEAGIKVAIALARNINTDDSRHALNDASQQFADYLRNKWRYSLCNDSILLLMVQSYPVHKSSITTSLGRIAERVFPHQFFSQLIYNHSMMMTTTSTTSTSSSSSSSYQADYSKNDDIGLGVVIGVRGDNHFQLLRSILMAINEHVEQIDDPSIYQQEDPITMLAAGSITDSNGGGSGSSSNSAVVVVAIIIGFIFFLTIVVGTVMLMKRRFEHEPDSELPDMDPPIGYETVSTNEPRKSLVPMAVVDDDDDDDNNNDDDNNDDDGHEQQQQRTTNVIDDDSNDDETSHILGDESQIRTPNDSPEQTR</sequence>
<comment type="caution">
    <text evidence="4">The sequence shown here is derived from an EMBL/GenBank/DDBJ whole genome shotgun (WGS) entry which is preliminary data.</text>
</comment>